<keyword evidence="3" id="KW-0597">Phosphoprotein</keyword>
<evidence type="ECO:0000313" key="8">
    <source>
        <dbReference type="EMBL" id="MDC4241989.1"/>
    </source>
</evidence>
<dbReference type="SUPFAM" id="SSF55874">
    <property type="entry name" value="ATPase domain of HSP90 chaperone/DNA topoisomerase II/histidine kinase"/>
    <property type="match status" value="1"/>
</dbReference>
<evidence type="ECO:0000256" key="1">
    <source>
        <dbReference type="ARBA" id="ARBA00000085"/>
    </source>
</evidence>
<keyword evidence="4 8" id="KW-0418">Kinase</keyword>
<dbReference type="Proteomes" id="UP001141183">
    <property type="component" value="Unassembled WGS sequence"/>
</dbReference>
<gene>
    <name evidence="8" type="ORF">NE398_17785</name>
</gene>
<dbReference type="PANTHER" id="PTHR43547:SF2">
    <property type="entry name" value="HYBRID SIGNAL TRANSDUCTION HISTIDINE KINASE C"/>
    <property type="match status" value="1"/>
</dbReference>
<feature type="transmembrane region" description="Helical" evidence="6">
    <location>
        <begin position="96"/>
        <end position="119"/>
    </location>
</feature>
<dbReference type="PANTHER" id="PTHR43547">
    <property type="entry name" value="TWO-COMPONENT HISTIDINE KINASE"/>
    <property type="match status" value="1"/>
</dbReference>
<dbReference type="SMART" id="SM00388">
    <property type="entry name" value="HisKA"/>
    <property type="match status" value="1"/>
</dbReference>
<dbReference type="SMART" id="SM00387">
    <property type="entry name" value="HATPase_c"/>
    <property type="match status" value="1"/>
</dbReference>
<dbReference type="Pfam" id="PF00512">
    <property type="entry name" value="HisKA"/>
    <property type="match status" value="1"/>
</dbReference>
<dbReference type="EMBL" id="JAMRYU010000022">
    <property type="protein sequence ID" value="MDC4241989.1"/>
    <property type="molecule type" value="Genomic_DNA"/>
</dbReference>
<dbReference type="Pfam" id="PF02518">
    <property type="entry name" value="HATPase_c"/>
    <property type="match status" value="1"/>
</dbReference>
<feature type="transmembrane region" description="Helical" evidence="6">
    <location>
        <begin position="37"/>
        <end position="58"/>
    </location>
</feature>
<name>A0A9X4B1I5_9CLOT</name>
<dbReference type="PRINTS" id="PR00344">
    <property type="entry name" value="BCTRLSENSOR"/>
</dbReference>
<feature type="domain" description="Histidine kinase" evidence="7">
    <location>
        <begin position="417"/>
        <end position="637"/>
    </location>
</feature>
<keyword evidence="6" id="KW-0472">Membrane</keyword>
<feature type="transmembrane region" description="Helical" evidence="6">
    <location>
        <begin position="163"/>
        <end position="181"/>
    </location>
</feature>
<evidence type="ECO:0000256" key="4">
    <source>
        <dbReference type="ARBA" id="ARBA00022777"/>
    </source>
</evidence>
<dbReference type="GO" id="GO:0000155">
    <property type="term" value="F:phosphorelay sensor kinase activity"/>
    <property type="evidence" value="ECO:0007669"/>
    <property type="project" value="InterPro"/>
</dbReference>
<accession>A0A9X4B1I5</accession>
<comment type="catalytic activity">
    <reaction evidence="1">
        <text>ATP + protein L-histidine = ADP + protein N-phospho-L-histidine.</text>
        <dbReference type="EC" id="2.7.13.3"/>
    </reaction>
</comment>
<dbReference type="Gene3D" id="1.10.287.130">
    <property type="match status" value="1"/>
</dbReference>
<dbReference type="InterPro" id="IPR036097">
    <property type="entry name" value="HisK_dim/P_sf"/>
</dbReference>
<keyword evidence="9" id="KW-1185">Reference proteome</keyword>
<feature type="transmembrane region" description="Helical" evidence="6">
    <location>
        <begin position="12"/>
        <end position="31"/>
    </location>
</feature>
<reference evidence="8" key="1">
    <citation type="submission" date="2022-05" db="EMBL/GenBank/DDBJ databases">
        <title>Draft genome sequence of Clostridium tertium strain CP3 isolated from Peru.</title>
        <authorList>
            <person name="Hurtado R."/>
            <person name="Lima L."/>
            <person name="Sousa T."/>
            <person name="Jaiswal A.K."/>
            <person name="Tiwari S."/>
            <person name="Maturrano L."/>
            <person name="Brenig B."/>
            <person name="Azevedo V."/>
        </authorList>
    </citation>
    <scope>NUCLEOTIDE SEQUENCE</scope>
    <source>
        <strain evidence="8">CP3</strain>
    </source>
</reference>
<dbReference type="InterPro" id="IPR036890">
    <property type="entry name" value="HATPase_C_sf"/>
</dbReference>
<feature type="transmembrane region" description="Helical" evidence="6">
    <location>
        <begin position="193"/>
        <end position="213"/>
    </location>
</feature>
<keyword evidence="4 8" id="KW-0808">Transferase</keyword>
<protein>
    <recommendedName>
        <fullName evidence="2">histidine kinase</fullName>
        <ecNumber evidence="2">2.7.13.3</ecNumber>
    </recommendedName>
</protein>
<evidence type="ECO:0000259" key="7">
    <source>
        <dbReference type="PROSITE" id="PS50109"/>
    </source>
</evidence>
<evidence type="ECO:0000256" key="6">
    <source>
        <dbReference type="SAM" id="Phobius"/>
    </source>
</evidence>
<organism evidence="8 9">
    <name type="scientific">Clostridium tertium</name>
    <dbReference type="NCBI Taxonomy" id="1559"/>
    <lineage>
        <taxon>Bacteria</taxon>
        <taxon>Bacillati</taxon>
        <taxon>Bacillota</taxon>
        <taxon>Clostridia</taxon>
        <taxon>Eubacteriales</taxon>
        <taxon>Clostridiaceae</taxon>
        <taxon>Clostridium</taxon>
    </lineage>
</organism>
<dbReference type="EC" id="2.7.13.3" evidence="2"/>
<evidence type="ECO:0000313" key="9">
    <source>
        <dbReference type="Proteomes" id="UP001141183"/>
    </source>
</evidence>
<keyword evidence="6" id="KW-0812">Transmembrane</keyword>
<dbReference type="SUPFAM" id="SSF47384">
    <property type="entry name" value="Homodimeric domain of signal transducing histidine kinase"/>
    <property type="match status" value="1"/>
</dbReference>
<dbReference type="RefSeq" id="WP_142418871.1">
    <property type="nucleotide sequence ID" value="NZ_CAXSLY010000020.1"/>
</dbReference>
<evidence type="ECO:0000256" key="5">
    <source>
        <dbReference type="ARBA" id="ARBA00023012"/>
    </source>
</evidence>
<evidence type="ECO:0000256" key="3">
    <source>
        <dbReference type="ARBA" id="ARBA00022553"/>
    </source>
</evidence>
<dbReference type="AlphaFoldDB" id="A0A9X4B1I5"/>
<dbReference type="InterPro" id="IPR005467">
    <property type="entry name" value="His_kinase_dom"/>
</dbReference>
<keyword evidence="5" id="KW-0902">Two-component regulatory system</keyword>
<keyword evidence="6" id="KW-1133">Transmembrane helix</keyword>
<comment type="caution">
    <text evidence="8">The sequence shown here is derived from an EMBL/GenBank/DDBJ whole genome shotgun (WGS) entry which is preliminary data.</text>
</comment>
<evidence type="ECO:0000256" key="2">
    <source>
        <dbReference type="ARBA" id="ARBA00012438"/>
    </source>
</evidence>
<dbReference type="InterPro" id="IPR003594">
    <property type="entry name" value="HATPase_dom"/>
</dbReference>
<dbReference type="InterPro" id="IPR004358">
    <property type="entry name" value="Sig_transdc_His_kin-like_C"/>
</dbReference>
<dbReference type="PROSITE" id="PS50109">
    <property type="entry name" value="HIS_KIN"/>
    <property type="match status" value="1"/>
</dbReference>
<dbReference type="Gene3D" id="3.30.565.10">
    <property type="entry name" value="Histidine kinase-like ATPase, C-terminal domain"/>
    <property type="match status" value="1"/>
</dbReference>
<feature type="transmembrane region" description="Helical" evidence="6">
    <location>
        <begin position="131"/>
        <end position="151"/>
    </location>
</feature>
<sequence>MLSEKNYRRKGLMFNIFIPILVMLIIINIAFKMVNEYIFITRLLCFSISILIFIISIVKVSNKDLGLLKYIGVGYFYIAMLRFIDLEYLLQDEMLGFHLSFIGLITYLELINIISSIILYKKRYSPKIQNLIFIIVIPIIYMFPLIAYNKLTYLREIYNNPNKQFIINQIILLILFGFILYQYKKLDSGNKWIIYTSVLLILSDSLMTLMGILDVNLTSFIWIIKLLAYFLTYEKFEEALLSNAYSSAYESLNKVRKIETNLHKNLKRREKELKELNLLLEKSEKRYYDVVNAFSDGLLLFENDIMVHSNYYNDIYYNVPSKIVCTQSELRLNYILNKIIGIEYPDDYEINDFSAEVSIQDEYGEIKELEVSLVKIYDDKKILLFNDVTKLVKQRDEILKLEKKINDENIKDEFYSNISHELRTPINVIYSALQLNDMYLKNCEVTKINRNNNIIRQNCLRLIRTINNFIDSNKLSEGFLEINKRVYNIVDIIENVVLSCNFYMNLRETKLTFDPEYEEIYFYCDKDYIERIMLNILSNSLKYGKFKGNIYVMLRIENKKNIIIEVINDAEAIPEDKRKVIFDKFTKVNTSLNRPSEGSGLGLFLTKGLVELHNGKITINAGIKYGNIFKITFPYDNNIKGEVVLLNNNVEINELQEKIDIEFSDIYF</sequence>
<proteinExistence type="predicted"/>
<feature type="transmembrane region" description="Helical" evidence="6">
    <location>
        <begin position="65"/>
        <end position="84"/>
    </location>
</feature>
<dbReference type="InterPro" id="IPR003661">
    <property type="entry name" value="HisK_dim/P_dom"/>
</dbReference>
<dbReference type="CDD" id="cd00082">
    <property type="entry name" value="HisKA"/>
    <property type="match status" value="1"/>
</dbReference>